<gene>
    <name evidence="1" type="ORF">HPB50_005182</name>
</gene>
<sequence length="127" mass="13794">MAESAGCPQSSGPQKCAQQQLQRIITSIVPTTVAKVAITGEMILNACVELCTVNGRPFALMEDYGFRKLTDPVPSGLNSKVAINAENVRAAVQKKANEMPEQIRKEIKGKLVSLKAVSPTRTRLRWA</sequence>
<reference evidence="1" key="1">
    <citation type="submission" date="2020-05" db="EMBL/GenBank/DDBJ databases">
        <title>Large-scale comparative analyses of tick genomes elucidate their genetic diversity and vector capacities.</title>
        <authorList>
            <person name="Jia N."/>
            <person name="Wang J."/>
            <person name="Shi W."/>
            <person name="Du L."/>
            <person name="Sun Y."/>
            <person name="Zhan W."/>
            <person name="Jiang J."/>
            <person name="Wang Q."/>
            <person name="Zhang B."/>
            <person name="Ji P."/>
            <person name="Sakyi L.B."/>
            <person name="Cui X."/>
            <person name="Yuan T."/>
            <person name="Jiang B."/>
            <person name="Yang W."/>
            <person name="Lam T.T.-Y."/>
            <person name="Chang Q."/>
            <person name="Ding S."/>
            <person name="Wang X."/>
            <person name="Zhu J."/>
            <person name="Ruan X."/>
            <person name="Zhao L."/>
            <person name="Wei J."/>
            <person name="Que T."/>
            <person name="Du C."/>
            <person name="Cheng J."/>
            <person name="Dai P."/>
            <person name="Han X."/>
            <person name="Huang E."/>
            <person name="Gao Y."/>
            <person name="Liu J."/>
            <person name="Shao H."/>
            <person name="Ye R."/>
            <person name="Li L."/>
            <person name="Wei W."/>
            <person name="Wang X."/>
            <person name="Wang C."/>
            <person name="Yang T."/>
            <person name="Huo Q."/>
            <person name="Li W."/>
            <person name="Guo W."/>
            <person name="Chen H."/>
            <person name="Zhou L."/>
            <person name="Ni X."/>
            <person name="Tian J."/>
            <person name="Zhou Y."/>
            <person name="Sheng Y."/>
            <person name="Liu T."/>
            <person name="Pan Y."/>
            <person name="Xia L."/>
            <person name="Li J."/>
            <person name="Zhao F."/>
            <person name="Cao W."/>
        </authorList>
    </citation>
    <scope>NUCLEOTIDE SEQUENCE</scope>
    <source>
        <strain evidence="1">Hyas-2018</strain>
    </source>
</reference>
<evidence type="ECO:0000313" key="1">
    <source>
        <dbReference type="EMBL" id="KAH6927516.1"/>
    </source>
</evidence>
<evidence type="ECO:0000313" key="2">
    <source>
        <dbReference type="Proteomes" id="UP000821845"/>
    </source>
</evidence>
<name>A0ACB7S0T3_HYAAI</name>
<protein>
    <submittedName>
        <fullName evidence="1">Uncharacterized protein</fullName>
    </submittedName>
</protein>
<accession>A0ACB7S0T3</accession>
<comment type="caution">
    <text evidence="1">The sequence shown here is derived from an EMBL/GenBank/DDBJ whole genome shotgun (WGS) entry which is preliminary data.</text>
</comment>
<dbReference type="EMBL" id="CM023486">
    <property type="protein sequence ID" value="KAH6927516.1"/>
    <property type="molecule type" value="Genomic_DNA"/>
</dbReference>
<organism evidence="1 2">
    <name type="scientific">Hyalomma asiaticum</name>
    <name type="common">Tick</name>
    <dbReference type="NCBI Taxonomy" id="266040"/>
    <lineage>
        <taxon>Eukaryota</taxon>
        <taxon>Metazoa</taxon>
        <taxon>Ecdysozoa</taxon>
        <taxon>Arthropoda</taxon>
        <taxon>Chelicerata</taxon>
        <taxon>Arachnida</taxon>
        <taxon>Acari</taxon>
        <taxon>Parasitiformes</taxon>
        <taxon>Ixodida</taxon>
        <taxon>Ixodoidea</taxon>
        <taxon>Ixodidae</taxon>
        <taxon>Hyalomminae</taxon>
        <taxon>Hyalomma</taxon>
    </lineage>
</organism>
<keyword evidence="2" id="KW-1185">Reference proteome</keyword>
<proteinExistence type="predicted"/>
<dbReference type="Proteomes" id="UP000821845">
    <property type="component" value="Chromosome 6"/>
</dbReference>